<dbReference type="SUPFAM" id="SSF48371">
    <property type="entry name" value="ARM repeat"/>
    <property type="match status" value="1"/>
</dbReference>
<dbReference type="EMBL" id="JACEIK010000719">
    <property type="protein sequence ID" value="MCD7461368.1"/>
    <property type="molecule type" value="Genomic_DNA"/>
</dbReference>
<organism evidence="2 3">
    <name type="scientific">Datura stramonium</name>
    <name type="common">Jimsonweed</name>
    <name type="synonym">Common thornapple</name>
    <dbReference type="NCBI Taxonomy" id="4076"/>
    <lineage>
        <taxon>Eukaryota</taxon>
        <taxon>Viridiplantae</taxon>
        <taxon>Streptophyta</taxon>
        <taxon>Embryophyta</taxon>
        <taxon>Tracheophyta</taxon>
        <taxon>Spermatophyta</taxon>
        <taxon>Magnoliopsida</taxon>
        <taxon>eudicotyledons</taxon>
        <taxon>Gunneridae</taxon>
        <taxon>Pentapetalae</taxon>
        <taxon>asterids</taxon>
        <taxon>lamiids</taxon>
        <taxon>Solanales</taxon>
        <taxon>Solanaceae</taxon>
        <taxon>Solanoideae</taxon>
        <taxon>Datureae</taxon>
        <taxon>Datura</taxon>
    </lineage>
</organism>
<dbReference type="InterPro" id="IPR057860">
    <property type="entry name" value="HEAT_RRP12_N"/>
</dbReference>
<dbReference type="PANTHER" id="PTHR48412:SF1">
    <property type="entry name" value="ARM REPEAT SUPERFAMILY PROTEIN"/>
    <property type="match status" value="1"/>
</dbReference>
<dbReference type="Proteomes" id="UP000823775">
    <property type="component" value="Unassembled WGS sequence"/>
</dbReference>
<dbReference type="InterPro" id="IPR011989">
    <property type="entry name" value="ARM-like"/>
</dbReference>
<dbReference type="PANTHER" id="PTHR48412">
    <property type="entry name" value="ARM REPEAT SUPERFAMILY PROTEIN"/>
    <property type="match status" value="1"/>
</dbReference>
<dbReference type="Pfam" id="PF25772">
    <property type="entry name" value="HEAT_RRP12_N"/>
    <property type="match status" value="1"/>
</dbReference>
<evidence type="ECO:0000259" key="1">
    <source>
        <dbReference type="Pfam" id="PF25772"/>
    </source>
</evidence>
<sequence>MDPPDNNNVFNDNSDICQQLLQRYSKSSAPQHRHLCAIAAATRSIIQSESLPVTPFSYFAATISTISNSQDSLDPQAVSALSSFLSIVLPLVPHEAVSSDKAAEAIGVLVGLLEKQPLESEGVLGTSTVRAFVKCLGILVGFCDKEDWDSVKVGFETLVKFSTDKRPKVRKCAQDCILTVFKSFGSSSVAKKAGKRIYSLIKEHITLAIKLSAPKEISGSKDEHQEVLHSLNILKPIIPYLTVKDNEKVLAQLVELMSSQSSVFTRHIFDNIGAILDASRVEIILLDADNIIKALISYILSAENPADNVLFAATLAKGIIEKLHDGGISVWVTYLPLVVESISGLLTRPEDIALPASNILKELINGHIDGKKFLTGKKQAVDDEALSCSEFEAVKAICLVFENMLLSSSGYPNDHILAILSVMFLKLGGVLDFCAKGIILKLADWMIVASGGAYDSKNVSPTPTKALFVLQETH</sequence>
<comment type="caution">
    <text evidence="2">The sequence shown here is derived from an EMBL/GenBank/DDBJ whole genome shotgun (WGS) entry which is preliminary data.</text>
</comment>
<dbReference type="Gene3D" id="1.25.10.10">
    <property type="entry name" value="Leucine-rich Repeat Variant"/>
    <property type="match status" value="1"/>
</dbReference>
<proteinExistence type="predicted"/>
<gene>
    <name evidence="2" type="ORF">HAX54_045964</name>
</gene>
<name>A0ABS8SRC3_DATST</name>
<dbReference type="InterPro" id="IPR016024">
    <property type="entry name" value="ARM-type_fold"/>
</dbReference>
<reference evidence="2 3" key="1">
    <citation type="journal article" date="2021" name="BMC Genomics">
        <title>Datura genome reveals duplications of psychoactive alkaloid biosynthetic genes and high mutation rate following tissue culture.</title>
        <authorList>
            <person name="Rajewski A."/>
            <person name="Carter-House D."/>
            <person name="Stajich J."/>
            <person name="Litt A."/>
        </authorList>
    </citation>
    <scope>NUCLEOTIDE SEQUENCE [LARGE SCALE GENOMIC DNA]</scope>
    <source>
        <strain evidence="2">AR-01</strain>
    </source>
</reference>
<evidence type="ECO:0000313" key="2">
    <source>
        <dbReference type="EMBL" id="MCD7461368.1"/>
    </source>
</evidence>
<feature type="domain" description="RRP12 N-terminal HEAT" evidence="1">
    <location>
        <begin position="7"/>
        <end position="282"/>
    </location>
</feature>
<accession>A0ABS8SRC3</accession>
<evidence type="ECO:0000313" key="3">
    <source>
        <dbReference type="Proteomes" id="UP000823775"/>
    </source>
</evidence>
<keyword evidence="3" id="KW-1185">Reference proteome</keyword>
<protein>
    <recommendedName>
        <fullName evidence="1">RRP12 N-terminal HEAT domain-containing protein</fullName>
    </recommendedName>
</protein>